<dbReference type="Proteomes" id="UP000507245">
    <property type="component" value="Unassembled WGS sequence"/>
</dbReference>
<feature type="compositionally biased region" description="Basic and acidic residues" evidence="1">
    <location>
        <begin position="8"/>
        <end position="20"/>
    </location>
</feature>
<gene>
    <name evidence="2" type="ORF">ORAREDHAP_LOCUS3947</name>
</gene>
<evidence type="ECO:0000313" key="2">
    <source>
        <dbReference type="EMBL" id="CAB4294108.1"/>
    </source>
</evidence>
<evidence type="ECO:0000313" key="3">
    <source>
        <dbReference type="Proteomes" id="UP000507245"/>
    </source>
</evidence>
<accession>A0A6J5W799</accession>
<feature type="region of interest" description="Disordered" evidence="1">
    <location>
        <begin position="1"/>
        <end position="59"/>
    </location>
</feature>
<reference evidence="3" key="1">
    <citation type="journal article" date="2020" name="Genome Biol.">
        <title>Gamete binning: chromosome-level and haplotype-resolved genome assembly enabled by high-throughput single-cell sequencing of gamete genomes.</title>
        <authorList>
            <person name="Campoy J.A."/>
            <person name="Sun H."/>
            <person name="Goel M."/>
            <person name="Jiao W.-B."/>
            <person name="Folz-Donahue K."/>
            <person name="Wang N."/>
            <person name="Rubio M."/>
            <person name="Liu C."/>
            <person name="Kukat C."/>
            <person name="Ruiz D."/>
            <person name="Huettel B."/>
            <person name="Schneeberger K."/>
        </authorList>
    </citation>
    <scope>NUCLEOTIDE SEQUENCE [LARGE SCALE GENOMIC DNA]</scope>
    <source>
        <strain evidence="3">cv. Rojo Pasion</strain>
    </source>
</reference>
<proteinExistence type="predicted"/>
<organism evidence="2 3">
    <name type="scientific">Prunus armeniaca</name>
    <name type="common">Apricot</name>
    <name type="synonym">Armeniaca vulgaris</name>
    <dbReference type="NCBI Taxonomy" id="36596"/>
    <lineage>
        <taxon>Eukaryota</taxon>
        <taxon>Viridiplantae</taxon>
        <taxon>Streptophyta</taxon>
        <taxon>Embryophyta</taxon>
        <taxon>Tracheophyta</taxon>
        <taxon>Spermatophyta</taxon>
        <taxon>Magnoliopsida</taxon>
        <taxon>eudicotyledons</taxon>
        <taxon>Gunneridae</taxon>
        <taxon>Pentapetalae</taxon>
        <taxon>rosids</taxon>
        <taxon>fabids</taxon>
        <taxon>Rosales</taxon>
        <taxon>Rosaceae</taxon>
        <taxon>Amygdaloideae</taxon>
        <taxon>Amygdaleae</taxon>
        <taxon>Prunus</taxon>
    </lineage>
</organism>
<dbReference type="EMBL" id="CAEKKB010000001">
    <property type="protein sequence ID" value="CAB4294108.1"/>
    <property type="molecule type" value="Genomic_DNA"/>
</dbReference>
<name>A0A6J5W799_PRUAR</name>
<feature type="compositionally biased region" description="Basic and acidic residues" evidence="1">
    <location>
        <begin position="37"/>
        <end position="48"/>
    </location>
</feature>
<sequence length="111" mass="12926">MVQEADDEPHKIVSESRAEEDQVMVNTEADVVEEEAEHTAEEEAKEPLENLEGSVVEDEELYRDDEEYADDEYLKDLSEEAIEHLEKERNQEMAKFENELKVGKVKVSWIL</sequence>
<dbReference type="AlphaFoldDB" id="A0A6J5W799"/>
<protein>
    <submittedName>
        <fullName evidence="2">Uncharacterized protein</fullName>
    </submittedName>
</protein>
<evidence type="ECO:0000256" key="1">
    <source>
        <dbReference type="SAM" id="MobiDB-lite"/>
    </source>
</evidence>
<keyword evidence="3" id="KW-1185">Reference proteome</keyword>